<evidence type="ECO:0000256" key="11">
    <source>
        <dbReference type="PROSITE-ProRule" id="PRU00043"/>
    </source>
</evidence>
<evidence type="ECO:0000256" key="10">
    <source>
        <dbReference type="ARBA" id="ARBA00023180"/>
    </source>
</evidence>
<dbReference type="Ensembl" id="ENSRNOT00000027393.7">
    <property type="protein sequence ID" value="ENSRNOP00000027393.7"/>
    <property type="gene ID" value="ENSRNOG00000020119.10"/>
</dbReference>
<dbReference type="InterPro" id="IPR013164">
    <property type="entry name" value="Cadherin_N"/>
</dbReference>
<keyword evidence="3 13" id="KW-0812">Transmembrane</keyword>
<dbReference type="OMA" id="LDYEDCK"/>
<keyword evidence="5" id="KW-0677">Repeat</keyword>
<dbReference type="Proteomes" id="UP000002494">
    <property type="component" value="Chromosome 18"/>
</dbReference>
<evidence type="ECO:0000313" key="16">
    <source>
        <dbReference type="Proteomes" id="UP000002494"/>
    </source>
</evidence>
<evidence type="ECO:0000256" key="4">
    <source>
        <dbReference type="ARBA" id="ARBA00022729"/>
    </source>
</evidence>
<feature type="domain" description="Cadherin" evidence="14">
    <location>
        <begin position="273"/>
        <end position="380"/>
    </location>
</feature>
<evidence type="ECO:0000256" key="12">
    <source>
        <dbReference type="SAM" id="MobiDB-lite"/>
    </source>
</evidence>
<feature type="transmembrane region" description="Helical" evidence="13">
    <location>
        <begin position="728"/>
        <end position="748"/>
    </location>
</feature>
<dbReference type="SUPFAM" id="SSF49313">
    <property type="entry name" value="Cadherin-like"/>
    <property type="match status" value="6"/>
</dbReference>
<evidence type="ECO:0000313" key="18">
    <source>
        <dbReference type="RGD" id="735200"/>
    </source>
</evidence>
<feature type="region of interest" description="Disordered" evidence="12">
    <location>
        <begin position="859"/>
        <end position="919"/>
    </location>
</feature>
<dbReference type="RGD" id="735200">
    <property type="gene designation" value="Pcdha5"/>
</dbReference>
<evidence type="ECO:0000256" key="9">
    <source>
        <dbReference type="ARBA" id="ARBA00023136"/>
    </source>
</evidence>
<evidence type="ECO:0000256" key="8">
    <source>
        <dbReference type="ARBA" id="ARBA00022989"/>
    </source>
</evidence>
<name>A0A8J8XCE7_RAT</name>
<feature type="domain" description="Cadherin" evidence="14">
    <location>
        <begin position="381"/>
        <end position="485"/>
    </location>
</feature>
<dbReference type="InterPro" id="IPR050174">
    <property type="entry name" value="Protocadherin/Cadherin-CA"/>
</dbReference>
<accession>A0A8J8XCE7</accession>
<dbReference type="PROSITE" id="PS50268">
    <property type="entry name" value="CADHERIN_2"/>
    <property type="match status" value="6"/>
</dbReference>
<dbReference type="RGD" id="620337">
    <property type="gene designation" value="Pcdha4"/>
</dbReference>
<sequence length="980" mass="106791">MSLENRPEDIRTFVSPRWHIHGCLRQEKASVVISRCLSYGAWRLLLWLLLVATWDAGSAQLHYSIPEEAKHGTFVGRIAQDLGLELMELVPRLFRVASKDRGDLLEVNLQNGILFVNSRIDREELCGRSAECSIHLEVIVDRPLQVFHVEVEVRDINDNPPLFSVAEQKILVPESRLLDSQFPLEGASDADVGENSMLTYKLSSNEFFILDIVNKKGKDKFPVLVLRKLIDREENPQLKLLLTATDGGKPEFTGSVSLLIQVLDVNDNAPVFDRSVYEVKMYENQENQTLVIRLNATDSDEGINKEVEYSFSSLTSSTIKRKFLINEKTGEIRVNGAIDFEESNNYEIRVDATDKGYPPMVAHCTVLVEILDENDNTPEIVLTSLSLPVKEDALLGSVIALISVSDKDSGVNGQVTCSLANHVPFKLVSTFKNYYSLVLDSALDRETTTDYKVVVIARDGGSPSLCATASVSVEVADVNDNAPAFAQPEYTVFVKENNPPGAHIFTVSAVDADAQENALVSYSLVERRVGERLLSSYVSVHAESGKVFALQPLDHEELELLQFQVSARDAGVPALGSNVTLQVFVLDENDNVPTLLPHRAVGAGGAVSELVPRSVGSGHVVAKVRAVDADSGYNAWLSYELQLAAGAMSSPFRVGLYTGEISTTRALDEADAPRQRLLVLVKDHGEPALTATATVLVSLVENGQAPKISSLASESIASSEASLVTVNVYLIIAICAVSSLLVLTLLLYTALRCSARPINGACVPGKPMLVCSSAVGSWSYSQQRRQRVCSGEGPPKTDLMAFSPSLPPVLGSAEDTCQRERQVEHLKEPRQPNPDWRYSASLRAGMHSSVHLEEAGILRAGPGGPDQQWPTVSSATPEPEAGEVSPPVGAGVNSNSWTFKYGPGNPKQPGPGELPDKFIIPGSPAIISIRQESANNQIDKSDFITFGKKEETKKKKKKKKGNKTQEKKEKGNSTTDNSDQ</sequence>
<reference evidence="15" key="2">
    <citation type="submission" date="2025-08" db="UniProtKB">
        <authorList>
            <consortium name="Ensembl"/>
        </authorList>
    </citation>
    <scope>IDENTIFICATION</scope>
    <source>
        <strain evidence="15">Brown Norway</strain>
    </source>
</reference>
<evidence type="ECO:0000256" key="3">
    <source>
        <dbReference type="ARBA" id="ARBA00022692"/>
    </source>
</evidence>
<dbReference type="InterPro" id="IPR031904">
    <property type="entry name" value="Cadherin_CBD"/>
</dbReference>
<dbReference type="OrthoDB" id="6252479at2759"/>
<dbReference type="SMART" id="SM00112">
    <property type="entry name" value="CA"/>
    <property type="match status" value="6"/>
</dbReference>
<feature type="domain" description="Cadherin" evidence="14">
    <location>
        <begin position="611"/>
        <end position="708"/>
    </location>
</feature>
<dbReference type="Pfam" id="PF15974">
    <property type="entry name" value="Cadherin_tail"/>
    <property type="match status" value="1"/>
</dbReference>
<keyword evidence="8 13" id="KW-1133">Transmembrane helix</keyword>
<keyword evidence="6 11" id="KW-0106">Calcium</keyword>
<evidence type="ECO:0000256" key="5">
    <source>
        <dbReference type="ARBA" id="ARBA00022737"/>
    </source>
</evidence>
<dbReference type="PANTHER" id="PTHR24028">
    <property type="entry name" value="CADHERIN-87A"/>
    <property type="match status" value="1"/>
</dbReference>
<evidence type="ECO:0000259" key="14">
    <source>
        <dbReference type="PROSITE" id="PS50268"/>
    </source>
</evidence>
<feature type="domain" description="Cadherin" evidence="14">
    <location>
        <begin position="187"/>
        <end position="272"/>
    </location>
</feature>
<keyword evidence="2" id="KW-1003">Cell membrane</keyword>
<evidence type="ECO:0000313" key="15">
    <source>
        <dbReference type="Ensembl" id="ENSRNOP00000027393.7"/>
    </source>
</evidence>
<feature type="domain" description="Cadherin" evidence="14">
    <location>
        <begin position="55"/>
        <end position="163"/>
    </location>
</feature>
<evidence type="ECO:0000256" key="7">
    <source>
        <dbReference type="ARBA" id="ARBA00022889"/>
    </source>
</evidence>
<gene>
    <name evidence="17" type="primary">Pcdha4</name>
    <name evidence="15" type="synonym">LOC120098166</name>
    <name evidence="18" type="synonym">Pcdha5</name>
</gene>
<dbReference type="CDD" id="cd11304">
    <property type="entry name" value="Cadherin_repeat"/>
    <property type="match status" value="6"/>
</dbReference>
<dbReference type="Pfam" id="PF00028">
    <property type="entry name" value="Cadherin"/>
    <property type="match status" value="5"/>
</dbReference>
<evidence type="ECO:0000256" key="1">
    <source>
        <dbReference type="ARBA" id="ARBA00004251"/>
    </source>
</evidence>
<proteinExistence type="predicted"/>
<keyword evidence="7" id="KW-0130">Cell adhesion</keyword>
<dbReference type="InterPro" id="IPR002126">
    <property type="entry name" value="Cadherin-like_dom"/>
</dbReference>
<dbReference type="Pfam" id="PF08266">
    <property type="entry name" value="Cadherin_2"/>
    <property type="match status" value="1"/>
</dbReference>
<feature type="domain" description="Cadherin" evidence="14">
    <location>
        <begin position="486"/>
        <end position="595"/>
    </location>
</feature>
<dbReference type="GeneTree" id="ENSGT00940000164089"/>
<feature type="compositionally biased region" description="Basic and acidic residues" evidence="12">
    <location>
        <begin position="939"/>
        <end position="953"/>
    </location>
</feature>
<protein>
    <submittedName>
        <fullName evidence="15">Protocadherin alpha 3</fullName>
    </submittedName>
</protein>
<keyword evidence="16" id="KW-1185">Reference proteome</keyword>
<keyword evidence="9 13" id="KW-0472">Membrane</keyword>
<feature type="region of interest" description="Disordered" evidence="12">
    <location>
        <begin position="931"/>
        <end position="980"/>
    </location>
</feature>
<dbReference type="PRINTS" id="PR00205">
    <property type="entry name" value="CADHERIN"/>
</dbReference>
<dbReference type="InterPro" id="IPR015919">
    <property type="entry name" value="Cadherin-like_sf"/>
</dbReference>
<keyword evidence="10" id="KW-0325">Glycoprotein</keyword>
<dbReference type="InterPro" id="IPR020894">
    <property type="entry name" value="Cadherin_CS"/>
</dbReference>
<evidence type="ECO:0000256" key="6">
    <source>
        <dbReference type="ARBA" id="ARBA00022837"/>
    </source>
</evidence>
<evidence type="ECO:0000313" key="17">
    <source>
        <dbReference type="RGD" id="620337"/>
    </source>
</evidence>
<reference evidence="15" key="1">
    <citation type="submission" date="2024-01" db="EMBL/GenBank/DDBJ databases">
        <title>GRCr8: a new rat reference genome assembly contstructed from accurate long reads and long range scaffolding.</title>
        <authorList>
            <person name="Doris P.A."/>
            <person name="Kalbfleisch T."/>
            <person name="Li K."/>
            <person name="Howe K."/>
            <person name="Wood J."/>
        </authorList>
    </citation>
    <scope>NUCLEOTIDE SEQUENCE [LARGE SCALE GENOMIC DNA]</scope>
    <source>
        <strain evidence="15">Brown Norway</strain>
    </source>
</reference>
<dbReference type="PROSITE" id="PS00232">
    <property type="entry name" value="CADHERIN_1"/>
    <property type="match status" value="3"/>
</dbReference>
<dbReference type="Gene3D" id="2.60.40.60">
    <property type="entry name" value="Cadherins"/>
    <property type="match status" value="6"/>
</dbReference>
<evidence type="ECO:0000256" key="2">
    <source>
        <dbReference type="ARBA" id="ARBA00022475"/>
    </source>
</evidence>
<reference evidence="15" key="3">
    <citation type="submission" date="2025-09" db="UniProtKB">
        <authorList>
            <consortium name="Ensembl"/>
        </authorList>
    </citation>
    <scope>IDENTIFICATION</scope>
    <source>
        <strain evidence="15">Brown Norway</strain>
    </source>
</reference>
<organism evidence="15 16">
    <name type="scientific">Rattus norvegicus</name>
    <name type="common">Rat</name>
    <dbReference type="NCBI Taxonomy" id="10116"/>
    <lineage>
        <taxon>Eukaryota</taxon>
        <taxon>Metazoa</taxon>
        <taxon>Chordata</taxon>
        <taxon>Craniata</taxon>
        <taxon>Vertebrata</taxon>
        <taxon>Euteleostomi</taxon>
        <taxon>Mammalia</taxon>
        <taxon>Eutheria</taxon>
        <taxon>Euarchontoglires</taxon>
        <taxon>Glires</taxon>
        <taxon>Rodentia</taxon>
        <taxon>Myomorpha</taxon>
        <taxon>Muroidea</taxon>
        <taxon>Muridae</taxon>
        <taxon>Murinae</taxon>
        <taxon>Rattus</taxon>
    </lineage>
</organism>
<dbReference type="RGD" id="41284742">
    <property type="gene designation" value="LOC120098166"/>
</dbReference>
<comment type="subcellular location">
    <subcellularLocation>
        <location evidence="1">Cell membrane</location>
        <topology evidence="1">Single-pass type I membrane protein</topology>
    </subcellularLocation>
</comment>
<evidence type="ECO:0000256" key="13">
    <source>
        <dbReference type="SAM" id="Phobius"/>
    </source>
</evidence>
<dbReference type="PANTHER" id="PTHR24028:SF124">
    <property type="entry name" value="PROTOCADHERIN ALPHA-10"/>
    <property type="match status" value="1"/>
</dbReference>
<keyword evidence="4" id="KW-0732">Signal</keyword>